<dbReference type="AlphaFoldDB" id="A0A067LEL1"/>
<reference evidence="1 2" key="1">
    <citation type="journal article" date="2014" name="PLoS ONE">
        <title>Global Analysis of Gene Expression Profiles in Physic Nut (Jatropha curcas L.) Seedlings Exposed to Salt Stress.</title>
        <authorList>
            <person name="Zhang L."/>
            <person name="Zhang C."/>
            <person name="Wu P."/>
            <person name="Chen Y."/>
            <person name="Li M."/>
            <person name="Jiang H."/>
            <person name="Wu G."/>
        </authorList>
    </citation>
    <scope>NUCLEOTIDE SEQUENCE [LARGE SCALE GENOMIC DNA]</scope>
    <source>
        <strain evidence="2">cv. GZQX0401</strain>
        <tissue evidence="1">Young leaves</tissue>
    </source>
</reference>
<proteinExistence type="predicted"/>
<evidence type="ECO:0000313" key="1">
    <source>
        <dbReference type="EMBL" id="KDP46911.1"/>
    </source>
</evidence>
<sequence length="208" mass="23332">MVRIIDLSASRKIPCMKILSDDEEDSNPGMVFTFQRFADAYFGANAPGKVDPPHLMDWTIEQSIVQKGKREAPIILKIKSQVAVSPSKEKLGLNVVFCDDGPCALPLDNMSSILEPASYDLPLITWKDLDRNPQLKESSAGHYEGKQQDAYQTKKASCHATFEMSAFCGNDFMIDCHHKVSVMAWKGLRVKIVELPHHKFLLLLNKVI</sequence>
<protein>
    <submittedName>
        <fullName evidence="1">Uncharacterized protein</fullName>
    </submittedName>
</protein>
<evidence type="ECO:0000313" key="2">
    <source>
        <dbReference type="Proteomes" id="UP000027138"/>
    </source>
</evidence>
<name>A0A067LEL1_JATCU</name>
<accession>A0A067LEL1</accession>
<dbReference type="Proteomes" id="UP000027138">
    <property type="component" value="Unassembled WGS sequence"/>
</dbReference>
<gene>
    <name evidence="1" type="ORF">JCGZ_10402</name>
</gene>
<organism evidence="1 2">
    <name type="scientific">Jatropha curcas</name>
    <name type="common">Barbados nut</name>
    <dbReference type="NCBI Taxonomy" id="180498"/>
    <lineage>
        <taxon>Eukaryota</taxon>
        <taxon>Viridiplantae</taxon>
        <taxon>Streptophyta</taxon>
        <taxon>Embryophyta</taxon>
        <taxon>Tracheophyta</taxon>
        <taxon>Spermatophyta</taxon>
        <taxon>Magnoliopsida</taxon>
        <taxon>eudicotyledons</taxon>
        <taxon>Gunneridae</taxon>
        <taxon>Pentapetalae</taxon>
        <taxon>rosids</taxon>
        <taxon>fabids</taxon>
        <taxon>Malpighiales</taxon>
        <taxon>Euphorbiaceae</taxon>
        <taxon>Crotonoideae</taxon>
        <taxon>Jatropheae</taxon>
        <taxon>Jatropha</taxon>
    </lineage>
</organism>
<keyword evidence="2" id="KW-1185">Reference proteome</keyword>
<dbReference type="EMBL" id="KK914205">
    <property type="protein sequence ID" value="KDP46911.1"/>
    <property type="molecule type" value="Genomic_DNA"/>
</dbReference>